<feature type="binding site" evidence="10">
    <location>
        <begin position="12"/>
        <end position="19"/>
    </location>
    <ligand>
        <name>ATP</name>
        <dbReference type="ChEBI" id="CHEBI:30616"/>
    </ligand>
</feature>
<evidence type="ECO:0000256" key="9">
    <source>
        <dbReference type="ARBA" id="ARBA00049563"/>
    </source>
</evidence>
<feature type="region of interest" description="Interaction with substrate tRNA" evidence="10">
    <location>
        <begin position="37"/>
        <end position="40"/>
    </location>
</feature>
<keyword evidence="15" id="KW-1185">Reference proteome</keyword>
<comment type="catalytic activity">
    <reaction evidence="9 10 11">
        <text>adenosine(37) in tRNA + dimethylallyl diphosphate = N(6)-dimethylallyladenosine(37) in tRNA + diphosphate</text>
        <dbReference type="Rhea" id="RHEA:26482"/>
        <dbReference type="Rhea" id="RHEA-COMP:10162"/>
        <dbReference type="Rhea" id="RHEA-COMP:10375"/>
        <dbReference type="ChEBI" id="CHEBI:33019"/>
        <dbReference type="ChEBI" id="CHEBI:57623"/>
        <dbReference type="ChEBI" id="CHEBI:74411"/>
        <dbReference type="ChEBI" id="CHEBI:74415"/>
        <dbReference type="EC" id="2.5.1.75"/>
    </reaction>
</comment>
<keyword evidence="7 10" id="KW-0067">ATP-binding</keyword>
<evidence type="ECO:0000256" key="3">
    <source>
        <dbReference type="ARBA" id="ARBA00005842"/>
    </source>
</evidence>
<evidence type="ECO:0000256" key="12">
    <source>
        <dbReference type="RuleBase" id="RU003784"/>
    </source>
</evidence>
<evidence type="ECO:0000256" key="11">
    <source>
        <dbReference type="RuleBase" id="RU003783"/>
    </source>
</evidence>
<keyword evidence="6 10" id="KW-0547">Nucleotide-binding</keyword>
<evidence type="ECO:0000256" key="5">
    <source>
        <dbReference type="ARBA" id="ARBA00022694"/>
    </source>
</evidence>
<dbReference type="AlphaFoldDB" id="A0A5M6ZIF9"/>
<dbReference type="PANTHER" id="PTHR11088">
    <property type="entry name" value="TRNA DIMETHYLALLYLTRANSFERASE"/>
    <property type="match status" value="1"/>
</dbReference>
<dbReference type="EC" id="2.5.1.75" evidence="10"/>
<name>A0A5M6ZIF9_9PROT</name>
<dbReference type="InterPro" id="IPR018022">
    <property type="entry name" value="IPT"/>
</dbReference>
<organism evidence="14 15">
    <name type="scientific">Alkalicaulis satelles</name>
    <dbReference type="NCBI Taxonomy" id="2609175"/>
    <lineage>
        <taxon>Bacteria</taxon>
        <taxon>Pseudomonadati</taxon>
        <taxon>Pseudomonadota</taxon>
        <taxon>Alphaproteobacteria</taxon>
        <taxon>Maricaulales</taxon>
        <taxon>Maricaulaceae</taxon>
        <taxon>Alkalicaulis</taxon>
    </lineage>
</organism>
<evidence type="ECO:0000256" key="10">
    <source>
        <dbReference type="HAMAP-Rule" id="MF_00185"/>
    </source>
</evidence>
<comment type="similarity">
    <text evidence="3 10 13">Belongs to the IPP transferase family.</text>
</comment>
<evidence type="ECO:0000256" key="1">
    <source>
        <dbReference type="ARBA" id="ARBA00001946"/>
    </source>
</evidence>
<evidence type="ECO:0000313" key="15">
    <source>
        <dbReference type="Proteomes" id="UP000325122"/>
    </source>
</evidence>
<dbReference type="InterPro" id="IPR039657">
    <property type="entry name" value="Dimethylallyltransferase"/>
</dbReference>
<reference evidence="14 15" key="1">
    <citation type="submission" date="2019-09" db="EMBL/GenBank/DDBJ databases">
        <authorList>
            <person name="Kevbrin V."/>
            <person name="Grouzdev D.S."/>
        </authorList>
    </citation>
    <scope>NUCLEOTIDE SEQUENCE [LARGE SCALE GENOMIC DNA]</scope>
    <source>
        <strain evidence="14 15">G-192</strain>
    </source>
</reference>
<dbReference type="GO" id="GO:0006400">
    <property type="term" value="P:tRNA modification"/>
    <property type="evidence" value="ECO:0007669"/>
    <property type="project" value="TreeGrafter"/>
</dbReference>
<evidence type="ECO:0000256" key="8">
    <source>
        <dbReference type="ARBA" id="ARBA00022842"/>
    </source>
</evidence>
<comment type="cofactor">
    <cofactor evidence="1 10">
        <name>Mg(2+)</name>
        <dbReference type="ChEBI" id="CHEBI:18420"/>
    </cofactor>
</comment>
<dbReference type="Pfam" id="PF01715">
    <property type="entry name" value="IPPT"/>
    <property type="match status" value="1"/>
</dbReference>
<dbReference type="Gene3D" id="3.40.50.300">
    <property type="entry name" value="P-loop containing nucleotide triphosphate hydrolases"/>
    <property type="match status" value="1"/>
</dbReference>
<accession>A0A5M6ZIF9</accession>
<feature type="region of interest" description="Interaction with substrate tRNA" evidence="10">
    <location>
        <begin position="161"/>
        <end position="165"/>
    </location>
</feature>
<keyword evidence="4 10" id="KW-0808">Transferase</keyword>
<evidence type="ECO:0000256" key="7">
    <source>
        <dbReference type="ARBA" id="ARBA00022840"/>
    </source>
</evidence>
<dbReference type="Gene3D" id="1.10.20.140">
    <property type="match status" value="1"/>
</dbReference>
<sequence length="315" mass="33411">MSAPRDMLLLGGPTASGKTALALHAARRLNAEIINADSMQVYDGLAVLTARPSAEELAAAPHHLFGVIDPSERCSAGRWARLALEVIGDIRSRGRRIILAGGTGLYFKALLDGLAPVPDIPADIAADVQALADEGGLEALRAGAEALDPEGAARVKPGDRQRLMRLIAVARTAGRPLSELQADTRPLIDPARVLGVAILPDRAALYARIEARFDAMMAAGALDEARALAARGLAADLPAMKAVGLPPLLDHLGGQVSLDAAIETAKRDSRRYAKRQYTWFSNQHPDWARITRLDLEGARAELDALLEAGFEGAQP</sequence>
<comment type="subunit">
    <text evidence="10">Monomer.</text>
</comment>
<comment type="caution">
    <text evidence="10">Lacks conserved residue(s) required for the propagation of feature annotation.</text>
</comment>
<proteinExistence type="inferred from homology"/>
<dbReference type="EMBL" id="VWOJ01000001">
    <property type="protein sequence ID" value="KAA5804626.1"/>
    <property type="molecule type" value="Genomic_DNA"/>
</dbReference>
<dbReference type="PANTHER" id="PTHR11088:SF60">
    <property type="entry name" value="TRNA DIMETHYLALLYLTRANSFERASE"/>
    <property type="match status" value="1"/>
</dbReference>
<dbReference type="InterPro" id="IPR027417">
    <property type="entry name" value="P-loop_NTPase"/>
</dbReference>
<feature type="binding site" evidence="10">
    <location>
        <begin position="14"/>
        <end position="19"/>
    </location>
    <ligand>
        <name>substrate</name>
    </ligand>
</feature>
<dbReference type="GO" id="GO:0052381">
    <property type="term" value="F:tRNA dimethylallyltransferase activity"/>
    <property type="evidence" value="ECO:0007669"/>
    <property type="project" value="UniProtKB-UniRule"/>
</dbReference>
<keyword evidence="5 10" id="KW-0819">tRNA processing</keyword>
<dbReference type="NCBIfam" id="TIGR00174">
    <property type="entry name" value="miaA"/>
    <property type="match status" value="1"/>
</dbReference>
<evidence type="ECO:0000256" key="13">
    <source>
        <dbReference type="RuleBase" id="RU003785"/>
    </source>
</evidence>
<gene>
    <name evidence="10 14" type="primary">miaA</name>
    <name evidence="14" type="ORF">F1654_01055</name>
</gene>
<evidence type="ECO:0000256" key="6">
    <source>
        <dbReference type="ARBA" id="ARBA00022741"/>
    </source>
</evidence>
<dbReference type="GO" id="GO:0005524">
    <property type="term" value="F:ATP binding"/>
    <property type="evidence" value="ECO:0007669"/>
    <property type="project" value="UniProtKB-UniRule"/>
</dbReference>
<evidence type="ECO:0000256" key="4">
    <source>
        <dbReference type="ARBA" id="ARBA00022679"/>
    </source>
</evidence>
<dbReference type="SUPFAM" id="SSF52540">
    <property type="entry name" value="P-loop containing nucleoside triphosphate hydrolases"/>
    <property type="match status" value="2"/>
</dbReference>
<evidence type="ECO:0000313" key="14">
    <source>
        <dbReference type="EMBL" id="KAA5804626.1"/>
    </source>
</evidence>
<keyword evidence="8 10" id="KW-0460">Magnesium</keyword>
<protein>
    <recommendedName>
        <fullName evidence="10">tRNA dimethylallyltransferase</fullName>
        <ecNumber evidence="10">2.5.1.75</ecNumber>
    </recommendedName>
    <alternativeName>
        <fullName evidence="10">Dimethylallyl diphosphate:tRNA dimethylallyltransferase</fullName>
        <shortName evidence="10">DMAPP:tRNA dimethylallyltransferase</shortName>
        <shortName evidence="10">DMATase</shortName>
    </alternativeName>
    <alternativeName>
        <fullName evidence="10">Isopentenyl-diphosphate:tRNA isopentenyltransferase</fullName>
        <shortName evidence="10">IPP transferase</shortName>
        <shortName evidence="10">IPPT</shortName>
        <shortName evidence="10">IPTase</shortName>
    </alternativeName>
</protein>
<comment type="caution">
    <text evidence="14">The sequence shown here is derived from an EMBL/GenBank/DDBJ whole genome shotgun (WGS) entry which is preliminary data.</text>
</comment>
<dbReference type="Proteomes" id="UP000325122">
    <property type="component" value="Unassembled WGS sequence"/>
</dbReference>
<dbReference type="HAMAP" id="MF_00185">
    <property type="entry name" value="IPP_trans"/>
    <property type="match status" value="1"/>
</dbReference>
<evidence type="ECO:0000256" key="2">
    <source>
        <dbReference type="ARBA" id="ARBA00003213"/>
    </source>
</evidence>
<feature type="site" description="Interaction with substrate tRNA" evidence="10">
    <location>
        <position position="103"/>
    </location>
</feature>
<comment type="function">
    <text evidence="2 10 12">Catalyzes the transfer of a dimethylallyl group onto the adenine at position 37 in tRNAs that read codons beginning with uridine, leading to the formation of N6-(dimethylallyl)adenosine (i(6)A).</text>
</comment>